<dbReference type="AlphaFoldDB" id="A0A9Q1MR18"/>
<proteinExistence type="predicted"/>
<keyword evidence="3" id="KW-1185">Reference proteome</keyword>
<dbReference type="EMBL" id="JAJAGQ010000005">
    <property type="protein sequence ID" value="KAJ8562657.1"/>
    <property type="molecule type" value="Genomic_DNA"/>
</dbReference>
<feature type="region of interest" description="Disordered" evidence="1">
    <location>
        <begin position="67"/>
        <end position="87"/>
    </location>
</feature>
<evidence type="ECO:0000256" key="1">
    <source>
        <dbReference type="SAM" id="MobiDB-lite"/>
    </source>
</evidence>
<protein>
    <submittedName>
        <fullName evidence="2">Uncharacterized protein</fullName>
    </submittedName>
</protein>
<gene>
    <name evidence="2" type="ORF">K7X08_031109</name>
</gene>
<evidence type="ECO:0000313" key="3">
    <source>
        <dbReference type="Proteomes" id="UP001152561"/>
    </source>
</evidence>
<dbReference type="OrthoDB" id="1328909at2759"/>
<accession>A0A9Q1MR18</accession>
<name>A0A9Q1MR18_9SOLA</name>
<organism evidence="2 3">
    <name type="scientific">Anisodus acutangulus</name>
    <dbReference type="NCBI Taxonomy" id="402998"/>
    <lineage>
        <taxon>Eukaryota</taxon>
        <taxon>Viridiplantae</taxon>
        <taxon>Streptophyta</taxon>
        <taxon>Embryophyta</taxon>
        <taxon>Tracheophyta</taxon>
        <taxon>Spermatophyta</taxon>
        <taxon>Magnoliopsida</taxon>
        <taxon>eudicotyledons</taxon>
        <taxon>Gunneridae</taxon>
        <taxon>Pentapetalae</taxon>
        <taxon>asterids</taxon>
        <taxon>lamiids</taxon>
        <taxon>Solanales</taxon>
        <taxon>Solanaceae</taxon>
        <taxon>Solanoideae</taxon>
        <taxon>Hyoscyameae</taxon>
        <taxon>Anisodus</taxon>
    </lineage>
</organism>
<dbReference type="Proteomes" id="UP001152561">
    <property type="component" value="Unassembled WGS sequence"/>
</dbReference>
<reference evidence="3" key="1">
    <citation type="journal article" date="2023" name="Proc. Natl. Acad. Sci. U.S.A.">
        <title>Genomic and structural basis for evolution of tropane alkaloid biosynthesis.</title>
        <authorList>
            <person name="Wanga Y.-J."/>
            <person name="Taina T."/>
            <person name="Yua J.-Y."/>
            <person name="Lia J."/>
            <person name="Xua B."/>
            <person name="Chenc J."/>
            <person name="D'Auriad J.C."/>
            <person name="Huanga J.-P."/>
            <person name="Huanga S.-X."/>
        </authorList>
    </citation>
    <scope>NUCLEOTIDE SEQUENCE [LARGE SCALE GENOMIC DNA]</scope>
    <source>
        <strain evidence="3">cv. KIB-2019</strain>
    </source>
</reference>
<evidence type="ECO:0000313" key="2">
    <source>
        <dbReference type="EMBL" id="KAJ8562657.1"/>
    </source>
</evidence>
<comment type="caution">
    <text evidence="2">The sequence shown here is derived from an EMBL/GenBank/DDBJ whole genome shotgun (WGS) entry which is preliminary data.</text>
</comment>
<feature type="region of interest" description="Disordered" evidence="1">
    <location>
        <begin position="27"/>
        <end position="49"/>
    </location>
</feature>
<sequence length="87" mass="9704">MDPNNENLDNELKETLNNVLGIEENDNLLANGGGGEGEDSYGSFIGGPDPYLDSEDEELNLMCLEEEVNIPDQWEEDEDDPMPDQDE</sequence>